<feature type="transmembrane region" description="Helical" evidence="2">
    <location>
        <begin position="65"/>
        <end position="87"/>
    </location>
</feature>
<dbReference type="GO" id="GO:0033005">
    <property type="term" value="P:positive regulation of mast cell activation"/>
    <property type="evidence" value="ECO:0007669"/>
    <property type="project" value="TreeGrafter"/>
</dbReference>
<keyword evidence="2" id="KW-1133">Transmembrane helix</keyword>
<evidence type="ECO:0000256" key="1">
    <source>
        <dbReference type="SAM" id="MobiDB-lite"/>
    </source>
</evidence>
<evidence type="ECO:0000313" key="4">
    <source>
        <dbReference type="Proteomes" id="UP000287033"/>
    </source>
</evidence>
<dbReference type="GO" id="GO:0002891">
    <property type="term" value="P:positive regulation of immunoglobulin mediated immune response"/>
    <property type="evidence" value="ECO:0007669"/>
    <property type="project" value="TreeGrafter"/>
</dbReference>
<dbReference type="GO" id="GO:0002860">
    <property type="term" value="P:positive regulation of natural killer cell mediated cytotoxicity directed against tumor cell target"/>
    <property type="evidence" value="ECO:0007669"/>
    <property type="project" value="TreeGrafter"/>
</dbReference>
<dbReference type="GO" id="GO:0043296">
    <property type="term" value="C:apical junction complex"/>
    <property type="evidence" value="ECO:0007669"/>
    <property type="project" value="TreeGrafter"/>
</dbReference>
<keyword evidence="4" id="KW-1185">Reference proteome</keyword>
<sequence length="208" mass="23530">MRHRRRLRDCYPAQVHPGPQEEVMRPGRWLSVQECGGGIGIGGNRARELDTFTEDPVDSGSTTGAIVGGIIAAIVILTVLVTAVLIFKRQRKNTDEEEDDLEPPNYKPPPPKKTLEGTDKVMKTEDEKMESIPITTTYFETGAEEDNRMTLTQYYDEPGLNTEVKSANIAMRPGDYLEQENPIYNDFSYNEPEEHRKSQEFVSKGMYV</sequence>
<dbReference type="PANTHER" id="PTHR47387">
    <property type="entry name" value="NECTIN-2"/>
    <property type="match status" value="1"/>
</dbReference>
<dbReference type="STRING" id="137246.A0A401RSJ7"/>
<dbReference type="GO" id="GO:0001675">
    <property type="term" value="P:acrosome assembly"/>
    <property type="evidence" value="ECO:0007669"/>
    <property type="project" value="TreeGrafter"/>
</dbReference>
<protein>
    <submittedName>
        <fullName evidence="3">Uncharacterized protein</fullName>
    </submittedName>
</protein>
<dbReference type="GO" id="GO:0050862">
    <property type="term" value="P:positive regulation of T cell receptor signaling pathway"/>
    <property type="evidence" value="ECO:0007669"/>
    <property type="project" value="TreeGrafter"/>
</dbReference>
<dbReference type="EMBL" id="BEZZ01002065">
    <property type="protein sequence ID" value="GCC21120.1"/>
    <property type="molecule type" value="Genomic_DNA"/>
</dbReference>
<evidence type="ECO:0000256" key="2">
    <source>
        <dbReference type="SAM" id="Phobius"/>
    </source>
</evidence>
<dbReference type="InterPro" id="IPR052659">
    <property type="entry name" value="Nectin/PVR"/>
</dbReference>
<dbReference type="PANTHER" id="PTHR47387:SF2">
    <property type="entry name" value="PVR CELL ADHESION MOLECULE"/>
    <property type="match status" value="1"/>
</dbReference>
<dbReference type="Proteomes" id="UP000287033">
    <property type="component" value="Unassembled WGS sequence"/>
</dbReference>
<dbReference type="GO" id="GO:0005925">
    <property type="term" value="C:focal adhesion"/>
    <property type="evidence" value="ECO:0007669"/>
    <property type="project" value="TreeGrafter"/>
</dbReference>
<dbReference type="AlphaFoldDB" id="A0A401RSJ7"/>
<accession>A0A401RSJ7</accession>
<comment type="caution">
    <text evidence="3">The sequence shown here is derived from an EMBL/GenBank/DDBJ whole genome shotgun (WGS) entry which is preliminary data.</text>
</comment>
<feature type="region of interest" description="Disordered" evidence="1">
    <location>
        <begin position="92"/>
        <end position="118"/>
    </location>
</feature>
<dbReference type="OrthoDB" id="10566029at2759"/>
<keyword evidence="2" id="KW-0812">Transmembrane</keyword>
<gene>
    <name evidence="3" type="ORF">chiPu_0019587</name>
</gene>
<dbReference type="GO" id="GO:0046814">
    <property type="term" value="P:coreceptor-mediated virion attachment to host cell"/>
    <property type="evidence" value="ECO:0007669"/>
    <property type="project" value="TreeGrafter"/>
</dbReference>
<name>A0A401RSJ7_CHIPU</name>
<evidence type="ECO:0000313" key="3">
    <source>
        <dbReference type="EMBL" id="GCC21120.1"/>
    </source>
</evidence>
<reference evidence="3 4" key="1">
    <citation type="journal article" date="2018" name="Nat. Ecol. Evol.">
        <title>Shark genomes provide insights into elasmobranch evolution and the origin of vertebrates.</title>
        <authorList>
            <person name="Hara Y"/>
            <person name="Yamaguchi K"/>
            <person name="Onimaru K"/>
            <person name="Kadota M"/>
            <person name="Koyanagi M"/>
            <person name="Keeley SD"/>
            <person name="Tatsumi K"/>
            <person name="Tanaka K"/>
            <person name="Motone F"/>
            <person name="Kageyama Y"/>
            <person name="Nozu R"/>
            <person name="Adachi N"/>
            <person name="Nishimura O"/>
            <person name="Nakagawa R"/>
            <person name="Tanegashima C"/>
            <person name="Kiyatake I"/>
            <person name="Matsumoto R"/>
            <person name="Murakumo K"/>
            <person name="Nishida K"/>
            <person name="Terakita A"/>
            <person name="Kuratani S"/>
            <person name="Sato K"/>
            <person name="Hyodo S Kuraku.S."/>
        </authorList>
    </citation>
    <scope>NUCLEOTIDE SEQUENCE [LARGE SCALE GENOMIC DNA]</scope>
</reference>
<dbReference type="GO" id="GO:0005886">
    <property type="term" value="C:plasma membrane"/>
    <property type="evidence" value="ECO:0007669"/>
    <property type="project" value="TreeGrafter"/>
</dbReference>
<keyword evidence="2" id="KW-0472">Membrane</keyword>
<organism evidence="3 4">
    <name type="scientific">Chiloscyllium punctatum</name>
    <name type="common">Brownbanded bambooshark</name>
    <name type="synonym">Hemiscyllium punctatum</name>
    <dbReference type="NCBI Taxonomy" id="137246"/>
    <lineage>
        <taxon>Eukaryota</taxon>
        <taxon>Metazoa</taxon>
        <taxon>Chordata</taxon>
        <taxon>Craniata</taxon>
        <taxon>Vertebrata</taxon>
        <taxon>Chondrichthyes</taxon>
        <taxon>Elasmobranchii</taxon>
        <taxon>Galeomorphii</taxon>
        <taxon>Galeoidea</taxon>
        <taxon>Orectolobiformes</taxon>
        <taxon>Hemiscylliidae</taxon>
        <taxon>Chiloscyllium</taxon>
    </lineage>
</organism>
<dbReference type="GO" id="GO:0007156">
    <property type="term" value="P:homophilic cell adhesion via plasma membrane adhesion molecules"/>
    <property type="evidence" value="ECO:0007669"/>
    <property type="project" value="TreeGrafter"/>
</dbReference>
<dbReference type="GO" id="GO:0050839">
    <property type="term" value="F:cell adhesion molecule binding"/>
    <property type="evidence" value="ECO:0007669"/>
    <property type="project" value="TreeGrafter"/>
</dbReference>
<proteinExistence type="predicted"/>